<feature type="transmembrane region" description="Helical" evidence="8">
    <location>
        <begin position="162"/>
        <end position="182"/>
    </location>
</feature>
<comment type="caution">
    <text evidence="9">The sequence shown here is derived from an EMBL/GenBank/DDBJ whole genome shotgun (WGS) entry which is preliminary data.</text>
</comment>
<feature type="transmembrane region" description="Helical" evidence="8">
    <location>
        <begin position="228"/>
        <end position="249"/>
    </location>
</feature>
<evidence type="ECO:0000256" key="5">
    <source>
        <dbReference type="ARBA" id="ARBA00022801"/>
    </source>
</evidence>
<gene>
    <name evidence="9" type="ORF">GCM10011395_13010</name>
</gene>
<feature type="transmembrane region" description="Helical" evidence="8">
    <location>
        <begin position="189"/>
        <end position="213"/>
    </location>
</feature>
<feature type="transmembrane region" description="Helical" evidence="8">
    <location>
        <begin position="132"/>
        <end position="156"/>
    </location>
</feature>
<evidence type="ECO:0000256" key="2">
    <source>
        <dbReference type="ARBA" id="ARBA00022475"/>
    </source>
</evidence>
<evidence type="ECO:0000256" key="3">
    <source>
        <dbReference type="ARBA" id="ARBA00022670"/>
    </source>
</evidence>
<dbReference type="EMBL" id="BMDW01000006">
    <property type="protein sequence ID" value="GGA44201.1"/>
    <property type="molecule type" value="Genomic_DNA"/>
</dbReference>
<evidence type="ECO:0000256" key="6">
    <source>
        <dbReference type="ARBA" id="ARBA00022989"/>
    </source>
</evidence>
<name>A0ABQ1GI09_9SPHN</name>
<dbReference type="Proteomes" id="UP000618591">
    <property type="component" value="Unassembled WGS sequence"/>
</dbReference>
<keyword evidence="10" id="KW-1185">Reference proteome</keyword>
<accession>A0ABQ1GI09</accession>
<keyword evidence="5" id="KW-0378">Hydrolase</keyword>
<reference evidence="10" key="1">
    <citation type="journal article" date="2019" name="Int. J. Syst. Evol. Microbiol.">
        <title>The Global Catalogue of Microorganisms (GCM) 10K type strain sequencing project: providing services to taxonomists for standard genome sequencing and annotation.</title>
        <authorList>
            <consortium name="The Broad Institute Genomics Platform"/>
            <consortium name="The Broad Institute Genome Sequencing Center for Infectious Disease"/>
            <person name="Wu L."/>
            <person name="Ma J."/>
        </authorList>
    </citation>
    <scope>NUCLEOTIDE SEQUENCE [LARGE SCALE GENOMIC DNA]</scope>
    <source>
        <strain evidence="10">CGMCC 1.10106</strain>
    </source>
</reference>
<evidence type="ECO:0000256" key="1">
    <source>
        <dbReference type="ARBA" id="ARBA00004651"/>
    </source>
</evidence>
<comment type="subcellular location">
    <subcellularLocation>
        <location evidence="1">Cell membrane</location>
        <topology evidence="1">Multi-pass membrane protein</topology>
    </subcellularLocation>
</comment>
<evidence type="ECO:0000256" key="7">
    <source>
        <dbReference type="ARBA" id="ARBA00023136"/>
    </source>
</evidence>
<keyword evidence="2" id="KW-1003">Cell membrane</keyword>
<proteinExistence type="predicted"/>
<dbReference type="RefSeq" id="WP_188446051.1">
    <property type="nucleotide sequence ID" value="NZ_BMDW01000006.1"/>
</dbReference>
<keyword evidence="7 8" id="KW-0472">Membrane</keyword>
<dbReference type="NCBIfam" id="TIGR04178">
    <property type="entry name" value="exo_archaeo"/>
    <property type="match status" value="1"/>
</dbReference>
<evidence type="ECO:0000256" key="4">
    <source>
        <dbReference type="ARBA" id="ARBA00022692"/>
    </source>
</evidence>
<keyword evidence="6 8" id="KW-1133">Transmembrane helix</keyword>
<feature type="transmembrane region" description="Helical" evidence="8">
    <location>
        <begin position="24"/>
        <end position="47"/>
    </location>
</feature>
<feature type="transmembrane region" description="Helical" evidence="8">
    <location>
        <begin position="59"/>
        <end position="88"/>
    </location>
</feature>
<evidence type="ECO:0000313" key="10">
    <source>
        <dbReference type="Proteomes" id="UP000618591"/>
    </source>
</evidence>
<sequence length="253" mass="25754">MFAAINALADTILGSLHATGLIDAIVSLAGVSAVLWFGLFAALRIAVEPGASAWRRGDGMVLGITVLCALLPATWTAAVGVFLLGAYLVLSAQDGRARRVALVLLALSGTLLWGKIVLLAFAPIVLAADGQIVGAIVGTGATGNLVGFVGGGQFVIGGPCSSVHNISLALLLWSCVVALLDLTIDRRLILVGVAAMAAMYALNLARLSAIALFPADFEWLHLGTGATLFGWAGLLLAGLIIGAGAYDALARRA</sequence>
<keyword evidence="4 8" id="KW-0812">Transmembrane</keyword>
<feature type="transmembrane region" description="Helical" evidence="8">
    <location>
        <begin position="100"/>
        <end position="125"/>
    </location>
</feature>
<keyword evidence="3" id="KW-0645">Protease</keyword>
<dbReference type="InterPro" id="IPR026392">
    <property type="entry name" value="Exo/Archaeosortase_dom"/>
</dbReference>
<protein>
    <recommendedName>
        <fullName evidence="11">Exosortase/archaeosortase family protein</fullName>
    </recommendedName>
</protein>
<evidence type="ECO:0000313" key="9">
    <source>
        <dbReference type="EMBL" id="GGA44201.1"/>
    </source>
</evidence>
<organism evidence="9 10">
    <name type="scientific">Sphingomonas psychrolutea</name>
    <dbReference type="NCBI Taxonomy" id="1259676"/>
    <lineage>
        <taxon>Bacteria</taxon>
        <taxon>Pseudomonadati</taxon>
        <taxon>Pseudomonadota</taxon>
        <taxon>Alphaproteobacteria</taxon>
        <taxon>Sphingomonadales</taxon>
        <taxon>Sphingomonadaceae</taxon>
        <taxon>Sphingomonas</taxon>
    </lineage>
</organism>
<evidence type="ECO:0008006" key="11">
    <source>
        <dbReference type="Google" id="ProtNLM"/>
    </source>
</evidence>
<evidence type="ECO:0000256" key="8">
    <source>
        <dbReference type="SAM" id="Phobius"/>
    </source>
</evidence>